<evidence type="ECO:0000259" key="4">
    <source>
        <dbReference type="Pfam" id="PF24962"/>
    </source>
</evidence>
<accession>A0A3M2RW64</accession>
<dbReference type="OrthoDB" id="4115389at2759"/>
<dbReference type="Pfam" id="PF24962">
    <property type="entry name" value="DUF7767"/>
    <property type="match status" value="1"/>
</dbReference>
<feature type="compositionally biased region" description="Polar residues" evidence="1">
    <location>
        <begin position="562"/>
        <end position="575"/>
    </location>
</feature>
<feature type="domain" description="Tri-helical" evidence="3">
    <location>
        <begin position="372"/>
        <end position="457"/>
    </location>
</feature>
<dbReference type="PANTHER" id="PTHR38788">
    <property type="entry name" value="CLR5 DOMAIN-CONTAINING PROTEIN"/>
    <property type="match status" value="1"/>
</dbReference>
<comment type="caution">
    <text evidence="5">The sequence shown here is derived from an EMBL/GenBank/DDBJ whole genome shotgun (WGS) entry which is preliminary data.</text>
</comment>
<dbReference type="AlphaFoldDB" id="A0A3M2RW64"/>
<dbReference type="InterPro" id="IPR057940">
    <property type="entry name" value="Tri-helical_dom"/>
</dbReference>
<dbReference type="Pfam" id="PF14420">
    <property type="entry name" value="Clr5"/>
    <property type="match status" value="1"/>
</dbReference>
<feature type="compositionally biased region" description="Basic residues" evidence="1">
    <location>
        <begin position="245"/>
        <end position="258"/>
    </location>
</feature>
<name>A0A3M2RW64_9HYPO</name>
<feature type="compositionally biased region" description="Basic and acidic residues" evidence="1">
    <location>
        <begin position="457"/>
        <end position="475"/>
    </location>
</feature>
<feature type="compositionally biased region" description="Low complexity" evidence="1">
    <location>
        <begin position="493"/>
        <end position="504"/>
    </location>
</feature>
<dbReference type="EMBL" id="NKUJ01000238">
    <property type="protein sequence ID" value="RMJ09540.1"/>
    <property type="molecule type" value="Genomic_DNA"/>
</dbReference>
<feature type="region of interest" description="Disordered" evidence="1">
    <location>
        <begin position="457"/>
        <end position="575"/>
    </location>
</feature>
<reference evidence="5 6" key="1">
    <citation type="submission" date="2017-06" db="EMBL/GenBank/DDBJ databases">
        <title>Comparative genomic analysis of Ambrosia Fusariam Clade fungi.</title>
        <authorList>
            <person name="Stajich J.E."/>
            <person name="Carrillo J."/>
            <person name="Kijimoto T."/>
            <person name="Eskalen A."/>
            <person name="O'Donnell K."/>
            <person name="Kasson M."/>
        </authorList>
    </citation>
    <scope>NUCLEOTIDE SEQUENCE [LARGE SCALE GENOMIC DNA]</scope>
    <source>
        <strain evidence="5">UCR3666</strain>
    </source>
</reference>
<evidence type="ECO:0000259" key="2">
    <source>
        <dbReference type="Pfam" id="PF14420"/>
    </source>
</evidence>
<evidence type="ECO:0000313" key="5">
    <source>
        <dbReference type="EMBL" id="RMJ09540.1"/>
    </source>
</evidence>
<feature type="domain" description="Clr5" evidence="2">
    <location>
        <begin position="82"/>
        <end position="134"/>
    </location>
</feature>
<dbReference type="PANTHER" id="PTHR38788:SF5">
    <property type="entry name" value="CLR5 DOMAIN-CONTAINING PROTEIN"/>
    <property type="match status" value="1"/>
</dbReference>
<feature type="domain" description="Tri-helical" evidence="3">
    <location>
        <begin position="279"/>
        <end position="362"/>
    </location>
</feature>
<evidence type="ECO:0000256" key="1">
    <source>
        <dbReference type="SAM" id="MobiDB-lite"/>
    </source>
</evidence>
<keyword evidence="6" id="KW-1185">Reference proteome</keyword>
<evidence type="ECO:0000313" key="6">
    <source>
        <dbReference type="Proteomes" id="UP000277212"/>
    </source>
</evidence>
<feature type="compositionally biased region" description="Acidic residues" evidence="1">
    <location>
        <begin position="202"/>
        <end position="214"/>
    </location>
</feature>
<dbReference type="InterPro" id="IPR056669">
    <property type="entry name" value="DUF7767"/>
</dbReference>
<dbReference type="Proteomes" id="UP000277212">
    <property type="component" value="Unassembled WGS sequence"/>
</dbReference>
<organism evidence="5 6">
    <name type="scientific">Fusarium kuroshium</name>
    <dbReference type="NCBI Taxonomy" id="2010991"/>
    <lineage>
        <taxon>Eukaryota</taxon>
        <taxon>Fungi</taxon>
        <taxon>Dikarya</taxon>
        <taxon>Ascomycota</taxon>
        <taxon>Pezizomycotina</taxon>
        <taxon>Sordariomycetes</taxon>
        <taxon>Hypocreomycetidae</taxon>
        <taxon>Hypocreales</taxon>
        <taxon>Nectriaceae</taxon>
        <taxon>Fusarium</taxon>
        <taxon>Fusarium solani species complex</taxon>
    </lineage>
</organism>
<dbReference type="Pfam" id="PF24465">
    <property type="entry name" value="Tri-helical"/>
    <property type="match status" value="2"/>
</dbReference>
<dbReference type="STRING" id="2010991.A0A3M2RW64"/>
<gene>
    <name evidence="5" type="ORF">CDV36_010825</name>
</gene>
<evidence type="ECO:0000259" key="3">
    <source>
        <dbReference type="Pfam" id="PF24465"/>
    </source>
</evidence>
<feature type="region of interest" description="Disordered" evidence="1">
    <location>
        <begin position="197"/>
        <end position="265"/>
    </location>
</feature>
<proteinExistence type="predicted"/>
<sequence length="730" mass="82978">MKVEVIPAPPRAHSVQDSACGVNHCQIWMTKHAPDTLRKSGLTSNATLHSSSRARVKLFRPKTQHNRTQRNATARSPPHGTMVYQWGPHRDVCYRMYITERQSLESIMEHLKKVYQFTPSKRAFQVQFKRWNFPLKQRPAHKDPHLVKRVHELWLKNMPQGEMLRILKDEDGYDINSRELMRVRARNRWLLRVRHGDRAKPEDEDEDEEPESPEAQEGGSPPPDQEAASHQPVSNSTAPFVLTPKTRKLSKRQSRRNRQQLADQNDLVRFPSEMTLIDCKDALCLDSTLYSETRECFGRICQQESIVKKTLAGPDKWEYVKNRLIHERPHLQEVLWVSKEKLETKQLALDIICTDVTKRLRNMDTKMTLLDAKNMLGLNPEESREIRTALYTVLCDANFTCKSDVNAEEWEELKRLWMEKSIHVKKLSLTGDDAETRKRVRALEILARDVIKRRRDDYRHQVHKESEPAKQKETQRSMTPQDGQDREQPQQPPSRESPSSAFAVSDRDAARSSSPAAPPPMNDDVLGDDMDNSSFEPIPEVTRSSRVSFASGARSMPPQLPTPISTTQTPMASSNGVLPQPPRMLGSSASTPMSVNSQYGSPLYMAANTQSAFMGQQYVAQQFSPAPSTTMFQSVPAVPASFAIFLRLHPSSTYITNTSLWIGTMSAHSIQELREVAVAKFPGALCVRIEGIIKDDKGTELPLQIQQDEELTAYFAHMRGSSPTFAVQLV</sequence>
<feature type="domain" description="DUF7767" evidence="4">
    <location>
        <begin position="640"/>
        <end position="730"/>
    </location>
</feature>
<dbReference type="InterPro" id="IPR025676">
    <property type="entry name" value="Clr5_dom"/>
</dbReference>
<protein>
    <submittedName>
        <fullName evidence="5">Uncharacterized protein</fullName>
    </submittedName>
</protein>